<keyword evidence="2 5" id="KW-0378">Hydrolase</keyword>
<dbReference type="PANTHER" id="PTHR12304:SF56">
    <property type="entry name" value="HYDROLASE, PUTATIVE (AFU_ORTHOLOGUE AFUA_1G11790)-RELATED"/>
    <property type="match status" value="1"/>
</dbReference>
<accession>A0A0F7SRL5</accession>
<dbReference type="InterPro" id="IPR023186">
    <property type="entry name" value="IUNH"/>
</dbReference>
<feature type="domain" description="Inosine/uridine-preferring nucleoside hydrolase" evidence="4">
    <location>
        <begin position="5"/>
        <end position="328"/>
    </location>
</feature>
<dbReference type="EMBL" id="LN483142">
    <property type="protein sequence ID" value="CED83155.1"/>
    <property type="molecule type" value="Genomic_DNA"/>
</dbReference>
<dbReference type="InterPro" id="IPR036452">
    <property type="entry name" value="Ribo_hydro-like"/>
</dbReference>
<name>A0A0F7SRL5_PHARH</name>
<sequence length="380" mass="41886">MSKTIIDLDIGVDDALALIYALASSELDILALTPVFGNTTIEHVYKNLIKTFHVMERQLETVEPTLRETRWPGLVRAQRQKIQVSKEGARLPIDGEFATASYFHGPDGLSNISEIRPELIPPPSYFPASLELSSKASSDLILEVLEKEVANTVTIVALGPLTNLALAHKANPEIFTKVKQVVWMGAALDVPGNTSPSAEFNLYADPYAGAYIFDASSPSRSSHPFHLTILPLDVTTPHAVPFPELLLPSPESPVDVYTSAFLPRVKEIYSSLGLPDEMEMHDPMVVWVAVALARGDSGFSVRRRKFEVERKGEWTRGMCVIDRRGTEEADLAIRTHGGIKPKSSDEIKSDVSQSGIEVVVETTGKEAFRKEFMQRTFGRA</sequence>
<dbReference type="Pfam" id="PF01156">
    <property type="entry name" value="IU_nuc_hydro"/>
    <property type="match status" value="1"/>
</dbReference>
<evidence type="ECO:0000256" key="1">
    <source>
        <dbReference type="ARBA" id="ARBA00009176"/>
    </source>
</evidence>
<dbReference type="GO" id="GO:0005829">
    <property type="term" value="C:cytosol"/>
    <property type="evidence" value="ECO:0007669"/>
    <property type="project" value="TreeGrafter"/>
</dbReference>
<evidence type="ECO:0000256" key="3">
    <source>
        <dbReference type="ARBA" id="ARBA00023295"/>
    </source>
</evidence>
<dbReference type="SUPFAM" id="SSF53590">
    <property type="entry name" value="Nucleoside hydrolase"/>
    <property type="match status" value="1"/>
</dbReference>
<dbReference type="InterPro" id="IPR001910">
    <property type="entry name" value="Inosine/uridine_hydrolase_dom"/>
</dbReference>
<dbReference type="GO" id="GO:0008477">
    <property type="term" value="F:purine nucleosidase activity"/>
    <property type="evidence" value="ECO:0007669"/>
    <property type="project" value="TreeGrafter"/>
</dbReference>
<keyword evidence="3" id="KW-0326">Glycosidase</keyword>
<proteinExistence type="inferred from homology"/>
<dbReference type="PANTHER" id="PTHR12304">
    <property type="entry name" value="INOSINE-URIDINE PREFERRING NUCLEOSIDE HYDROLASE"/>
    <property type="match status" value="1"/>
</dbReference>
<organism evidence="5">
    <name type="scientific">Phaffia rhodozyma</name>
    <name type="common">Yeast</name>
    <name type="synonym">Xanthophyllomyces dendrorhous</name>
    <dbReference type="NCBI Taxonomy" id="264483"/>
    <lineage>
        <taxon>Eukaryota</taxon>
        <taxon>Fungi</taxon>
        <taxon>Dikarya</taxon>
        <taxon>Basidiomycota</taxon>
        <taxon>Agaricomycotina</taxon>
        <taxon>Tremellomycetes</taxon>
        <taxon>Cystofilobasidiales</taxon>
        <taxon>Mrakiaceae</taxon>
        <taxon>Phaffia</taxon>
    </lineage>
</organism>
<evidence type="ECO:0000259" key="4">
    <source>
        <dbReference type="Pfam" id="PF01156"/>
    </source>
</evidence>
<evidence type="ECO:0000256" key="2">
    <source>
        <dbReference type="ARBA" id="ARBA00022801"/>
    </source>
</evidence>
<comment type="similarity">
    <text evidence="1">Belongs to the IUNH family.</text>
</comment>
<dbReference type="GO" id="GO:0006152">
    <property type="term" value="P:purine nucleoside catabolic process"/>
    <property type="evidence" value="ECO:0007669"/>
    <property type="project" value="TreeGrafter"/>
</dbReference>
<reference evidence="5" key="1">
    <citation type="submission" date="2014-08" db="EMBL/GenBank/DDBJ databases">
        <authorList>
            <person name="Sharma Rahul"/>
            <person name="Thines Marco"/>
        </authorList>
    </citation>
    <scope>NUCLEOTIDE SEQUENCE</scope>
</reference>
<protein>
    <submittedName>
        <fullName evidence="5">Predicted inosine-uridine preferring nucleoside hydrolase</fullName>
    </submittedName>
</protein>
<evidence type="ECO:0000313" key="5">
    <source>
        <dbReference type="EMBL" id="CED83155.1"/>
    </source>
</evidence>
<dbReference type="AlphaFoldDB" id="A0A0F7SRL5"/>
<dbReference type="Gene3D" id="3.90.245.10">
    <property type="entry name" value="Ribonucleoside hydrolase-like"/>
    <property type="match status" value="1"/>
</dbReference>